<keyword evidence="3 5" id="KW-0067">ATP-binding</keyword>
<keyword evidence="2" id="KW-0547">Nucleotide-binding</keyword>
<keyword evidence="1" id="KW-0813">Transport</keyword>
<dbReference type="AlphaFoldDB" id="A0A078LUS8"/>
<dbReference type="InterPro" id="IPR027417">
    <property type="entry name" value="P-loop_NTPase"/>
</dbReference>
<dbReference type="GO" id="GO:0016887">
    <property type="term" value="F:ATP hydrolysis activity"/>
    <property type="evidence" value="ECO:0007669"/>
    <property type="project" value="InterPro"/>
</dbReference>
<dbReference type="GO" id="GO:0005524">
    <property type="term" value="F:ATP binding"/>
    <property type="evidence" value="ECO:0007669"/>
    <property type="project" value="UniProtKB-KW"/>
</dbReference>
<dbReference type="STRING" id="1461582.BN1048_00057"/>
<dbReference type="Proteomes" id="UP000044136">
    <property type="component" value="Unassembled WGS sequence"/>
</dbReference>
<evidence type="ECO:0000259" key="4">
    <source>
        <dbReference type="PROSITE" id="PS50893"/>
    </source>
</evidence>
<evidence type="ECO:0000256" key="3">
    <source>
        <dbReference type="ARBA" id="ARBA00022840"/>
    </source>
</evidence>
<proteinExistence type="predicted"/>
<feature type="domain" description="ABC transporter" evidence="4">
    <location>
        <begin position="3"/>
        <end position="228"/>
    </location>
</feature>
<evidence type="ECO:0000256" key="1">
    <source>
        <dbReference type="ARBA" id="ARBA00022448"/>
    </source>
</evidence>
<evidence type="ECO:0000313" key="5">
    <source>
        <dbReference type="EMBL" id="CDZ98938.1"/>
    </source>
</evidence>
<keyword evidence="6" id="KW-1185">Reference proteome</keyword>
<evidence type="ECO:0000313" key="6">
    <source>
        <dbReference type="Proteomes" id="UP000044136"/>
    </source>
</evidence>
<dbReference type="Pfam" id="PF00005">
    <property type="entry name" value="ABC_tran"/>
    <property type="match status" value="1"/>
</dbReference>
<protein>
    <submittedName>
        <fullName evidence="5">ABC transporter ATP-binding protein YtrB</fullName>
    </submittedName>
</protein>
<organism evidence="5 6">
    <name type="scientific">Jeotgalicoccus saudimassiliensis</name>
    <dbReference type="NCBI Taxonomy" id="1461582"/>
    <lineage>
        <taxon>Bacteria</taxon>
        <taxon>Bacillati</taxon>
        <taxon>Bacillota</taxon>
        <taxon>Bacilli</taxon>
        <taxon>Bacillales</taxon>
        <taxon>Staphylococcaceae</taxon>
        <taxon>Jeotgalicoccus</taxon>
    </lineage>
</organism>
<dbReference type="SUPFAM" id="SSF52540">
    <property type="entry name" value="P-loop containing nucleoside triphosphate hydrolases"/>
    <property type="match status" value="1"/>
</dbReference>
<dbReference type="eggNOG" id="COG1131">
    <property type="taxonomic scope" value="Bacteria"/>
</dbReference>
<dbReference type="HOGENOM" id="CLU_000604_1_2_9"/>
<dbReference type="Gene3D" id="3.40.50.300">
    <property type="entry name" value="P-loop containing nucleotide triphosphate hydrolases"/>
    <property type="match status" value="1"/>
</dbReference>
<dbReference type="InterPro" id="IPR003593">
    <property type="entry name" value="AAA+_ATPase"/>
</dbReference>
<dbReference type="InterPro" id="IPR003439">
    <property type="entry name" value="ABC_transporter-like_ATP-bd"/>
</dbReference>
<dbReference type="PANTHER" id="PTHR42939">
    <property type="entry name" value="ABC TRANSPORTER ATP-BINDING PROTEIN ALBC-RELATED"/>
    <property type="match status" value="1"/>
</dbReference>
<accession>A0A078LUS8</accession>
<dbReference type="PROSITE" id="PS50893">
    <property type="entry name" value="ABC_TRANSPORTER_2"/>
    <property type="match status" value="1"/>
</dbReference>
<gene>
    <name evidence="5" type="primary">ytrB_2</name>
    <name evidence="5" type="ORF">BN1048_00057</name>
</gene>
<evidence type="ECO:0000256" key="2">
    <source>
        <dbReference type="ARBA" id="ARBA00022741"/>
    </source>
</evidence>
<dbReference type="SMART" id="SM00382">
    <property type="entry name" value="AAA"/>
    <property type="match status" value="1"/>
</dbReference>
<name>A0A078LUS8_9STAP</name>
<dbReference type="OrthoDB" id="9801987at2"/>
<dbReference type="EMBL" id="CCSE01000001">
    <property type="protein sequence ID" value="CDZ98938.1"/>
    <property type="molecule type" value="Genomic_DNA"/>
</dbReference>
<sequence>MKIEVNSVDKNFGKKKAVTAVDLSVAEGTIHGLLGSNGAGKTTLMKVMSGIYKADSGQVNYDGRHVYENPDVKSDVIFMHDIPFFFKGVTLKKMAKFYKAMYKNWSDERFTQLSEHFGIEPGRQLNQLSKGMKRQAAFILAFSARPKVMLLDEPFDGLDPIMRKQIKNILMQDIANHGMTVVASSHNLREMEDLCDAVSIMHGGRILFHKELSDIRGTHCKLQIAFRELPKEQFFTDLNVVHQHVKGRIITCIVKGDISNLEEKVTKYNPLMYDILPLTLEEIFTYEMGELGYEISNIIVE</sequence>
<reference evidence="5 6" key="1">
    <citation type="submission" date="2014-07" db="EMBL/GenBank/DDBJ databases">
        <authorList>
            <person name="Urmite Genomes Urmite Genomes"/>
        </authorList>
    </citation>
    <scope>NUCLEOTIDE SEQUENCE [LARGE SCALE GENOMIC DNA]</scope>
    <source>
        <strain evidence="5 6">13MG44_air</strain>
    </source>
</reference>
<dbReference type="CDD" id="cd03230">
    <property type="entry name" value="ABC_DR_subfamily_A"/>
    <property type="match status" value="1"/>
</dbReference>
<dbReference type="InterPro" id="IPR051782">
    <property type="entry name" value="ABC_Transporter_VariousFunc"/>
</dbReference>
<dbReference type="PANTHER" id="PTHR42939:SF1">
    <property type="entry name" value="ABC TRANSPORTER ATP-BINDING PROTEIN ALBC-RELATED"/>
    <property type="match status" value="1"/>
</dbReference>
<dbReference type="RefSeq" id="WP_035807332.1">
    <property type="nucleotide sequence ID" value="NZ_CCSE01000001.1"/>
</dbReference>